<dbReference type="InterPro" id="IPR013750">
    <property type="entry name" value="GHMP_kinase_C_dom"/>
</dbReference>
<evidence type="ECO:0000259" key="8">
    <source>
        <dbReference type="Pfam" id="PF10509"/>
    </source>
</evidence>
<dbReference type="GO" id="GO:0005524">
    <property type="term" value="F:ATP binding"/>
    <property type="evidence" value="ECO:0007669"/>
    <property type="project" value="UniProtKB-KW"/>
</dbReference>
<dbReference type="SUPFAM" id="SSF54211">
    <property type="entry name" value="Ribosomal protein S5 domain 2-like"/>
    <property type="match status" value="1"/>
</dbReference>
<dbReference type="InterPro" id="IPR036554">
    <property type="entry name" value="GHMP_kinase_C_sf"/>
</dbReference>
<name>A0A7J3X9A1_THEPE</name>
<dbReference type="AlphaFoldDB" id="A0A7J3X9A1"/>
<dbReference type="Gene3D" id="3.30.70.890">
    <property type="entry name" value="GHMP kinase, C-terminal domain"/>
    <property type="match status" value="1"/>
</dbReference>
<dbReference type="InterPro" id="IPR006206">
    <property type="entry name" value="Mevalonate/galactokinase"/>
</dbReference>
<feature type="domain" description="Galactokinase N-terminal" evidence="8">
    <location>
        <begin position="19"/>
        <end position="54"/>
    </location>
</feature>
<evidence type="ECO:0000256" key="5">
    <source>
        <dbReference type="ARBA" id="ARBA00022840"/>
    </source>
</evidence>
<evidence type="ECO:0000313" key="9">
    <source>
        <dbReference type="EMBL" id="HHP05697.1"/>
    </source>
</evidence>
<dbReference type="Gene3D" id="3.30.230.10">
    <property type="match status" value="1"/>
</dbReference>
<dbReference type="Pfam" id="PF00288">
    <property type="entry name" value="GHMP_kinases_N"/>
    <property type="match status" value="1"/>
</dbReference>
<dbReference type="InterPro" id="IPR020568">
    <property type="entry name" value="Ribosomal_Su5_D2-typ_SF"/>
</dbReference>
<feature type="domain" description="GHMP kinase C-terminal" evidence="7">
    <location>
        <begin position="294"/>
        <end position="367"/>
    </location>
</feature>
<accession>A0A7J3X9A1</accession>
<proteinExistence type="inferred from homology"/>
<dbReference type="PRINTS" id="PR00473">
    <property type="entry name" value="GALCTOKINASE"/>
</dbReference>
<dbReference type="PIRSF" id="PIRSF000530">
    <property type="entry name" value="Galactokinase"/>
    <property type="match status" value="1"/>
</dbReference>
<dbReference type="InterPro" id="IPR006203">
    <property type="entry name" value="GHMP_knse_ATP-bd_CS"/>
</dbReference>
<comment type="caution">
    <text evidence="9">The sequence shown here is derived from an EMBL/GenBank/DDBJ whole genome shotgun (WGS) entry which is preliminary data.</text>
</comment>
<evidence type="ECO:0000256" key="3">
    <source>
        <dbReference type="ARBA" id="ARBA00022741"/>
    </source>
</evidence>
<dbReference type="InterPro" id="IPR014721">
    <property type="entry name" value="Ribsml_uS5_D2-typ_fold_subgr"/>
</dbReference>
<dbReference type="GO" id="GO:0006012">
    <property type="term" value="P:galactose metabolic process"/>
    <property type="evidence" value="ECO:0007669"/>
    <property type="project" value="InterPro"/>
</dbReference>
<dbReference type="PROSITE" id="PS00627">
    <property type="entry name" value="GHMP_KINASES_ATP"/>
    <property type="match status" value="1"/>
</dbReference>
<dbReference type="InterPro" id="IPR006204">
    <property type="entry name" value="GHMP_kinase_N_dom"/>
</dbReference>
<keyword evidence="5" id="KW-0067">ATP-binding</keyword>
<dbReference type="PANTHER" id="PTHR10457">
    <property type="entry name" value="MEVALONATE KINASE/GALACTOKINASE"/>
    <property type="match status" value="1"/>
</dbReference>
<dbReference type="Pfam" id="PF10509">
    <property type="entry name" value="GalKase_gal_bdg"/>
    <property type="match status" value="1"/>
</dbReference>
<evidence type="ECO:0000256" key="1">
    <source>
        <dbReference type="ARBA" id="ARBA00006566"/>
    </source>
</evidence>
<sequence>MGVPSWRERGLRLPERSLFVASAPGRVDFLNTHQDYKGLPVVPVAVNLRTYVAVVEQSERFEVESINLREEGLAHRDSFPAGSPPLLERGWWGNYLRAVVRAVEEHLGRPLKGGFKAVIHSEVPVGSGLSSSAALEVAFAKALDHFFNLGLSPVELAELAFQAENRIAGIPCGRLDQYASALGGAILLHPRPPVRVEPLPVQGLSFVAVDSGIRHSVADIHPRRQEEISRGLRALMSSGEVPGELKAKLGYRFDEPAWEELRLPELEPYLGLVDEVSRKRILFTLLMHESTLRAVEALRSGNLRGLAAEVNRQHELLRDLYEVSTPELERIRSSMLEAGALAVKISGAGMGGSLLALAPGREREALEAGLRTGAARGWVLGVDEGARVES</sequence>
<gene>
    <name evidence="9" type="ORF">ENM88_08160</name>
</gene>
<evidence type="ECO:0000259" key="6">
    <source>
        <dbReference type="Pfam" id="PF00288"/>
    </source>
</evidence>
<dbReference type="Pfam" id="PF08544">
    <property type="entry name" value="GHMP_kinases_C"/>
    <property type="match status" value="1"/>
</dbReference>
<organism evidence="9">
    <name type="scientific">Thermofilum pendens</name>
    <dbReference type="NCBI Taxonomy" id="2269"/>
    <lineage>
        <taxon>Archaea</taxon>
        <taxon>Thermoproteota</taxon>
        <taxon>Thermoprotei</taxon>
        <taxon>Thermofilales</taxon>
        <taxon>Thermofilaceae</taxon>
        <taxon>Thermofilum</taxon>
    </lineage>
</organism>
<evidence type="ECO:0000256" key="2">
    <source>
        <dbReference type="ARBA" id="ARBA00022679"/>
    </source>
</evidence>
<dbReference type="SUPFAM" id="SSF55060">
    <property type="entry name" value="GHMP Kinase, C-terminal domain"/>
    <property type="match status" value="1"/>
</dbReference>
<dbReference type="GO" id="GO:0005829">
    <property type="term" value="C:cytosol"/>
    <property type="evidence" value="ECO:0007669"/>
    <property type="project" value="TreeGrafter"/>
</dbReference>
<evidence type="ECO:0000256" key="4">
    <source>
        <dbReference type="ARBA" id="ARBA00022777"/>
    </source>
</evidence>
<dbReference type="PRINTS" id="PR00959">
    <property type="entry name" value="MEVGALKINASE"/>
</dbReference>
<dbReference type="EMBL" id="DRZM01000225">
    <property type="protein sequence ID" value="HHP05697.1"/>
    <property type="molecule type" value="Genomic_DNA"/>
</dbReference>
<comment type="similarity">
    <text evidence="1">Belongs to the GHMP kinase family. GalK subfamily.</text>
</comment>
<keyword evidence="2" id="KW-0808">Transferase</keyword>
<dbReference type="GO" id="GO:0004335">
    <property type="term" value="F:galactokinase activity"/>
    <property type="evidence" value="ECO:0007669"/>
    <property type="project" value="InterPro"/>
</dbReference>
<dbReference type="PANTHER" id="PTHR10457:SF7">
    <property type="entry name" value="GALACTOKINASE-RELATED"/>
    <property type="match status" value="1"/>
</dbReference>
<protein>
    <submittedName>
        <fullName evidence="9">GHMP kinase</fullName>
    </submittedName>
</protein>
<evidence type="ECO:0000259" key="7">
    <source>
        <dbReference type="Pfam" id="PF08544"/>
    </source>
</evidence>
<keyword evidence="3" id="KW-0547">Nucleotide-binding</keyword>
<dbReference type="InterPro" id="IPR019539">
    <property type="entry name" value="GalKase_N"/>
</dbReference>
<dbReference type="InterPro" id="IPR000705">
    <property type="entry name" value="Galactokinase"/>
</dbReference>
<keyword evidence="4 9" id="KW-0418">Kinase</keyword>
<feature type="domain" description="GHMP kinase N-terminal" evidence="6">
    <location>
        <begin position="94"/>
        <end position="184"/>
    </location>
</feature>
<reference evidence="9" key="1">
    <citation type="journal article" date="2020" name="mSystems">
        <title>Genome- and Community-Level Interaction Insights into Carbon Utilization and Element Cycling Functions of Hydrothermarchaeota in Hydrothermal Sediment.</title>
        <authorList>
            <person name="Zhou Z."/>
            <person name="Liu Y."/>
            <person name="Xu W."/>
            <person name="Pan J."/>
            <person name="Luo Z.H."/>
            <person name="Li M."/>
        </authorList>
    </citation>
    <scope>NUCLEOTIDE SEQUENCE [LARGE SCALE GENOMIC DNA]</scope>
    <source>
        <strain evidence="9">SpSt-1125</strain>
    </source>
</reference>